<dbReference type="Proteomes" id="UP000006512">
    <property type="component" value="Unassembled WGS sequence"/>
</dbReference>
<dbReference type="STRING" id="715226.ABI_19160"/>
<dbReference type="EMBL" id="GL883077">
    <property type="protein sequence ID" value="EGF93476.1"/>
    <property type="molecule type" value="Genomic_DNA"/>
</dbReference>
<gene>
    <name evidence="2" type="ORF">ABI_19160</name>
</gene>
<dbReference type="AlphaFoldDB" id="F4QLH8"/>
<keyword evidence="1" id="KW-0472">Membrane</keyword>
<reference evidence="3" key="1">
    <citation type="submission" date="2011-03" db="EMBL/GenBank/DDBJ databases">
        <title>Draft genome sequence of Brevundimonas diminuta.</title>
        <authorList>
            <person name="Brown P.J.B."/>
            <person name="Buechlein A."/>
            <person name="Hemmerich C."/>
            <person name="Brun Y.V."/>
        </authorList>
    </citation>
    <scope>NUCLEOTIDE SEQUENCE [LARGE SCALE GENOMIC DNA]</scope>
    <source>
        <strain evidence="3">C19</strain>
    </source>
</reference>
<keyword evidence="1" id="KW-0812">Transmembrane</keyword>
<keyword evidence="3" id="KW-1185">Reference proteome</keyword>
<evidence type="ECO:0000256" key="1">
    <source>
        <dbReference type="SAM" id="Phobius"/>
    </source>
</evidence>
<proteinExistence type="predicted"/>
<accession>F4QLH8</accession>
<organism evidence="2 3">
    <name type="scientific">Asticcacaulis biprosthecium C19</name>
    <dbReference type="NCBI Taxonomy" id="715226"/>
    <lineage>
        <taxon>Bacteria</taxon>
        <taxon>Pseudomonadati</taxon>
        <taxon>Pseudomonadota</taxon>
        <taxon>Alphaproteobacteria</taxon>
        <taxon>Caulobacterales</taxon>
        <taxon>Caulobacteraceae</taxon>
        <taxon>Asticcacaulis</taxon>
    </lineage>
</organism>
<evidence type="ECO:0000313" key="3">
    <source>
        <dbReference type="Proteomes" id="UP000006512"/>
    </source>
</evidence>
<name>F4QLH8_9CAUL</name>
<dbReference type="HOGENOM" id="CLU_3211827_0_0_5"/>
<sequence>MGKSNLAPLLWDVLTPLTPAAAASISSGMITACILFSVYYAPLP</sequence>
<evidence type="ECO:0000313" key="2">
    <source>
        <dbReference type="EMBL" id="EGF93476.1"/>
    </source>
</evidence>
<keyword evidence="1" id="KW-1133">Transmembrane helix</keyword>
<dbReference type="PROSITE" id="PS51257">
    <property type="entry name" value="PROKAR_LIPOPROTEIN"/>
    <property type="match status" value="1"/>
</dbReference>
<protein>
    <submittedName>
        <fullName evidence="2">Putative membrane protein</fullName>
    </submittedName>
</protein>
<feature type="transmembrane region" description="Helical" evidence="1">
    <location>
        <begin position="20"/>
        <end position="41"/>
    </location>
</feature>